<dbReference type="Proteomes" id="UP001595868">
    <property type="component" value="Unassembled WGS sequence"/>
</dbReference>
<gene>
    <name evidence="2" type="ORF">ACFOX0_18000</name>
</gene>
<accession>A0ABV8KNW0</accession>
<proteinExistence type="predicted"/>
<dbReference type="RefSeq" id="WP_377547218.1">
    <property type="nucleotide sequence ID" value="NZ_JBHSBN010000011.1"/>
</dbReference>
<protein>
    <submittedName>
        <fullName evidence="2">Uncharacterized protein</fullName>
    </submittedName>
</protein>
<reference evidence="3" key="1">
    <citation type="journal article" date="2019" name="Int. J. Syst. Evol. Microbiol.">
        <title>The Global Catalogue of Microorganisms (GCM) 10K type strain sequencing project: providing services to taxonomists for standard genome sequencing and annotation.</title>
        <authorList>
            <consortium name="The Broad Institute Genomics Platform"/>
            <consortium name="The Broad Institute Genome Sequencing Center for Infectious Disease"/>
            <person name="Wu L."/>
            <person name="Ma J."/>
        </authorList>
    </citation>
    <scope>NUCLEOTIDE SEQUENCE [LARGE SCALE GENOMIC DNA]</scope>
    <source>
        <strain evidence="3">2902at01</strain>
    </source>
</reference>
<evidence type="ECO:0000313" key="3">
    <source>
        <dbReference type="Proteomes" id="UP001595868"/>
    </source>
</evidence>
<keyword evidence="3" id="KW-1185">Reference proteome</keyword>
<feature type="region of interest" description="Disordered" evidence="1">
    <location>
        <begin position="14"/>
        <end position="37"/>
    </location>
</feature>
<organism evidence="2 3">
    <name type="scientific">Micromonospora zhanjiangensis</name>
    <dbReference type="NCBI Taxonomy" id="1522057"/>
    <lineage>
        <taxon>Bacteria</taxon>
        <taxon>Bacillati</taxon>
        <taxon>Actinomycetota</taxon>
        <taxon>Actinomycetes</taxon>
        <taxon>Micromonosporales</taxon>
        <taxon>Micromonosporaceae</taxon>
        <taxon>Micromonospora</taxon>
    </lineage>
</organism>
<evidence type="ECO:0000256" key="1">
    <source>
        <dbReference type="SAM" id="MobiDB-lite"/>
    </source>
</evidence>
<comment type="caution">
    <text evidence="2">The sequence shown here is derived from an EMBL/GenBank/DDBJ whole genome shotgun (WGS) entry which is preliminary data.</text>
</comment>
<sequence>MSIDADTLAGLTVPPVLTLAPPPVEPGQHRPGPDKLRDRTGRLIIALPVAPDWILSPAAYQLVSRTQAPVHADAGEHTGLLNIRDIQLTGAWTVPAPDRPAEDPDRTAVLAGLRAALADPEGAVTEIFREAAGPAPAPEATP</sequence>
<name>A0ABV8KNW0_9ACTN</name>
<feature type="compositionally biased region" description="Basic and acidic residues" evidence="1">
    <location>
        <begin position="27"/>
        <end position="37"/>
    </location>
</feature>
<evidence type="ECO:0000313" key="2">
    <source>
        <dbReference type="EMBL" id="MFC4107811.1"/>
    </source>
</evidence>
<dbReference type="EMBL" id="JBHSBN010000011">
    <property type="protein sequence ID" value="MFC4107811.1"/>
    <property type="molecule type" value="Genomic_DNA"/>
</dbReference>